<organism evidence="3 4">
    <name type="scientific">Halostreptopolyspora alba</name>
    <dbReference type="NCBI Taxonomy" id="2487137"/>
    <lineage>
        <taxon>Bacteria</taxon>
        <taxon>Bacillati</taxon>
        <taxon>Actinomycetota</taxon>
        <taxon>Actinomycetes</taxon>
        <taxon>Streptosporangiales</taxon>
        <taxon>Nocardiopsidaceae</taxon>
        <taxon>Halostreptopolyspora</taxon>
    </lineage>
</organism>
<feature type="transmembrane region" description="Helical" evidence="2">
    <location>
        <begin position="47"/>
        <end position="68"/>
    </location>
</feature>
<feature type="compositionally biased region" description="Acidic residues" evidence="1">
    <location>
        <begin position="176"/>
        <end position="218"/>
    </location>
</feature>
<evidence type="ECO:0000256" key="2">
    <source>
        <dbReference type="SAM" id="Phobius"/>
    </source>
</evidence>
<dbReference type="EMBL" id="RJMB01000004">
    <property type="protein sequence ID" value="RNL86149.1"/>
    <property type="molecule type" value="Genomic_DNA"/>
</dbReference>
<proteinExistence type="predicted"/>
<keyword evidence="4" id="KW-1185">Reference proteome</keyword>
<evidence type="ECO:0000313" key="4">
    <source>
        <dbReference type="Proteomes" id="UP000269198"/>
    </source>
</evidence>
<evidence type="ECO:0000256" key="1">
    <source>
        <dbReference type="SAM" id="MobiDB-lite"/>
    </source>
</evidence>
<keyword evidence="2" id="KW-0472">Membrane</keyword>
<feature type="region of interest" description="Disordered" evidence="1">
    <location>
        <begin position="77"/>
        <end position="227"/>
    </location>
</feature>
<dbReference type="OrthoDB" id="3483857at2"/>
<feature type="compositionally biased region" description="Acidic residues" evidence="1">
    <location>
        <begin position="106"/>
        <end position="117"/>
    </location>
</feature>
<comment type="caution">
    <text evidence="3">The sequence shown here is derived from an EMBL/GenBank/DDBJ whole genome shotgun (WGS) entry which is preliminary data.</text>
</comment>
<dbReference type="AlphaFoldDB" id="A0A3N0EEP5"/>
<gene>
    <name evidence="3" type="ORF">EFW17_06400</name>
</gene>
<accession>A0A3N0EEP5</accession>
<keyword evidence="2" id="KW-0812">Transmembrane</keyword>
<sequence>MNEPSDDRTEERLRAVLRAEADSVKPSPEALNLIRARTERKRFAFSWLRPLLAVGAAAAIAGSVVIGAPQVREQVLPELFPASGTERQTQSEEQDDGGQAARETEPAPDETGSDEIEYPSKGETPPPNPGGEPPKADKTPDSAERTVACSELPSEPQDPSLTAKEDEDNDNRGCESEEDDTSGEDGGDDGSGQDDGGDDGSGGDESDGGDDTSGEDTGGDPSAEPQE</sequence>
<evidence type="ECO:0000313" key="3">
    <source>
        <dbReference type="EMBL" id="RNL86149.1"/>
    </source>
</evidence>
<feature type="compositionally biased region" description="Basic and acidic residues" evidence="1">
    <location>
        <begin position="134"/>
        <end position="144"/>
    </location>
</feature>
<protein>
    <submittedName>
        <fullName evidence="3">Uncharacterized protein</fullName>
    </submittedName>
</protein>
<dbReference type="RefSeq" id="WP_123200342.1">
    <property type="nucleotide sequence ID" value="NZ_RJMB01000004.1"/>
</dbReference>
<dbReference type="Proteomes" id="UP000269198">
    <property type="component" value="Unassembled WGS sequence"/>
</dbReference>
<name>A0A3N0EEP5_9ACTN</name>
<keyword evidence="2" id="KW-1133">Transmembrane helix</keyword>
<reference evidence="3 4" key="1">
    <citation type="submission" date="2018-11" db="EMBL/GenBank/DDBJ databases">
        <title>The genome draft of YIM 96095.</title>
        <authorList>
            <person name="Tang S.-K."/>
            <person name="Chunyu W.-X."/>
            <person name="Feng Y.-Z."/>
        </authorList>
    </citation>
    <scope>NUCLEOTIDE SEQUENCE [LARGE SCALE GENOMIC DNA]</scope>
    <source>
        <strain evidence="3 4">YIM 96095</strain>
    </source>
</reference>